<dbReference type="AlphaFoldDB" id="A0A8H3KZI7"/>
<feature type="compositionally biased region" description="Basic and acidic residues" evidence="2">
    <location>
        <begin position="395"/>
        <end position="404"/>
    </location>
</feature>
<keyword evidence="3" id="KW-0812">Transmembrane</keyword>
<feature type="coiled-coil region" evidence="1">
    <location>
        <begin position="504"/>
        <end position="538"/>
    </location>
</feature>
<evidence type="ECO:0000256" key="1">
    <source>
        <dbReference type="SAM" id="Coils"/>
    </source>
</evidence>
<keyword evidence="1" id="KW-0175">Coiled coil</keyword>
<proteinExistence type="predicted"/>
<feature type="transmembrane region" description="Helical" evidence="3">
    <location>
        <begin position="655"/>
        <end position="676"/>
    </location>
</feature>
<evidence type="ECO:0000256" key="3">
    <source>
        <dbReference type="SAM" id="Phobius"/>
    </source>
</evidence>
<comment type="caution">
    <text evidence="4">The sequence shown here is derived from an EMBL/GenBank/DDBJ whole genome shotgun (WGS) entry which is preliminary data.</text>
</comment>
<name>A0A8H3KZI7_9GLOM</name>
<feature type="region of interest" description="Disordered" evidence="2">
    <location>
        <begin position="384"/>
        <end position="408"/>
    </location>
</feature>
<sequence>MERLLKDLIFRWTYIFYVVAADENNPYSYNDWETVINLDGIIHRSLGPSLVDPNTNEWSPGRDSITLNVHRDNGFLRVGPITNSTGFFFLQQYNIYLSDENNEIQMIGGQMKLYGIFLGYGNDIIQEPVNLFQTQAPILGITLLNCDFSYTEIGQTCVLIVNIAQEAFQSPGIADYSIKSLGCFLYYTQPIVNDATSLNLFGFVLGTNGMQQDDGTENGIIRQIISVSNNGYDTFVKLNDDETGSIINITIIDNTFNKPGGKYYVLIDDGFVKDRKYQEPILELAKAIPVSPGRITTNGRHEIDTSVSPEQYLLSINIKKAMNKDEERSFGSYAIFECGISIAKFASTILFASIDAGSVENVFTTSSSKELEESDVSLGIVNYHSDDTADQNSDISEKDGKDSDVSIQNDDSLENVTTVLNKISTSKERLQKINELTVELRKVKIELNKKIAKEKLKGEVQEELNKADKLQDQLKCGSSRDLKKKNQKSQRSCERNIRELIEALEKTKGLKEDLEYSEEELETENKEEIFNKHDLREELEGVIEFGELIQTGLSLNNKYVKETRRSEKLIHNFKSIKDKFKEKFKRYIEEDQPSKKKYRKFSKWLKDHRDNQIIIDISHLKLLGSTLQIQTSKLNWLKSKVPSRIRDLNFDASQLFWEVSLMFLLMILLFRVFIVVSEHVIKKLIFHI</sequence>
<dbReference type="Proteomes" id="UP000615446">
    <property type="component" value="Unassembled WGS sequence"/>
</dbReference>
<organism evidence="4 5">
    <name type="scientific">Rhizophagus clarus</name>
    <dbReference type="NCBI Taxonomy" id="94130"/>
    <lineage>
        <taxon>Eukaryota</taxon>
        <taxon>Fungi</taxon>
        <taxon>Fungi incertae sedis</taxon>
        <taxon>Mucoromycota</taxon>
        <taxon>Glomeromycotina</taxon>
        <taxon>Glomeromycetes</taxon>
        <taxon>Glomerales</taxon>
        <taxon>Glomeraceae</taxon>
        <taxon>Rhizophagus</taxon>
    </lineage>
</organism>
<evidence type="ECO:0000256" key="2">
    <source>
        <dbReference type="SAM" id="MobiDB-lite"/>
    </source>
</evidence>
<feature type="coiled-coil region" evidence="1">
    <location>
        <begin position="433"/>
        <end position="473"/>
    </location>
</feature>
<keyword evidence="3" id="KW-1133">Transmembrane helix</keyword>
<evidence type="ECO:0000313" key="4">
    <source>
        <dbReference type="EMBL" id="GES75976.1"/>
    </source>
</evidence>
<dbReference type="EMBL" id="BLAL01000018">
    <property type="protein sequence ID" value="GES75976.1"/>
    <property type="molecule type" value="Genomic_DNA"/>
</dbReference>
<evidence type="ECO:0000313" key="5">
    <source>
        <dbReference type="Proteomes" id="UP000615446"/>
    </source>
</evidence>
<gene>
    <name evidence="4" type="ORF">RCL2_000337800</name>
</gene>
<accession>A0A8H3KZI7</accession>
<keyword evidence="3" id="KW-0472">Membrane</keyword>
<reference evidence="4" key="1">
    <citation type="submission" date="2019-10" db="EMBL/GenBank/DDBJ databases">
        <title>Conservation and host-specific expression of non-tandemly repeated heterogenous ribosome RNA gene in arbuscular mycorrhizal fungi.</title>
        <authorList>
            <person name="Maeda T."/>
            <person name="Kobayashi Y."/>
            <person name="Nakagawa T."/>
            <person name="Ezawa T."/>
            <person name="Yamaguchi K."/>
            <person name="Bino T."/>
            <person name="Nishimoto Y."/>
            <person name="Shigenobu S."/>
            <person name="Kawaguchi M."/>
        </authorList>
    </citation>
    <scope>NUCLEOTIDE SEQUENCE</scope>
    <source>
        <strain evidence="4">HR1</strain>
    </source>
</reference>
<protein>
    <submittedName>
        <fullName evidence="4">Uncharacterized protein</fullName>
    </submittedName>
</protein>